<sequence>MEAIIMNECVTVITSNLSYKQAVFSLLALESLSDDCVGNQVYRDTVQNIIHQTINSSEMELTIIESFPEIEGSLY</sequence>
<gene>
    <name evidence="1" type="ORF">EU507_12350</name>
</gene>
<dbReference type="Proteomes" id="UP000292223">
    <property type="component" value="Unassembled WGS sequence"/>
</dbReference>
<proteinExistence type="predicted"/>
<protein>
    <submittedName>
        <fullName evidence="1">Uncharacterized protein</fullName>
    </submittedName>
</protein>
<dbReference type="EMBL" id="SEWT01000008">
    <property type="protein sequence ID" value="RYU31297.1"/>
    <property type="molecule type" value="Genomic_DNA"/>
</dbReference>
<dbReference type="AlphaFoldDB" id="A0A8B3RTA6"/>
<organism evidence="1 2">
    <name type="scientific">Enterococcus faecalis</name>
    <name type="common">Streptococcus faecalis</name>
    <dbReference type="NCBI Taxonomy" id="1351"/>
    <lineage>
        <taxon>Bacteria</taxon>
        <taxon>Bacillati</taxon>
        <taxon>Bacillota</taxon>
        <taxon>Bacilli</taxon>
        <taxon>Lactobacillales</taxon>
        <taxon>Enterococcaceae</taxon>
        <taxon>Enterococcus</taxon>
    </lineage>
</organism>
<comment type="caution">
    <text evidence="1">The sequence shown here is derived from an EMBL/GenBank/DDBJ whole genome shotgun (WGS) entry which is preliminary data.</text>
</comment>
<name>A0A8B3RTA6_ENTFL</name>
<accession>A0A8B3RTA6</accession>
<evidence type="ECO:0000313" key="2">
    <source>
        <dbReference type="Proteomes" id="UP000292223"/>
    </source>
</evidence>
<reference evidence="1 2" key="1">
    <citation type="submission" date="2019-02" db="EMBL/GenBank/DDBJ databases">
        <title>From farm to fork: dissemination of Tn554::fexA-optrA in linezolid-resistant Enterococcus faecalis clones from chicken feces and meat in Tunisia.</title>
        <authorList>
            <person name="Tedim A.P."/>
            <person name="Elghaieb H."/>
            <person name="Abbassi M.S."/>
            <person name="Novais C."/>
            <person name="Hassen A."/>
            <person name="Peixe L."/>
            <person name="Freitas A.R."/>
        </authorList>
    </citation>
    <scope>NUCLEOTIDE SEQUENCE [LARGE SCALE GENOMIC DNA]</scope>
    <source>
        <strain evidence="1 2">728T</strain>
    </source>
</reference>
<evidence type="ECO:0000313" key="1">
    <source>
        <dbReference type="EMBL" id="RYU31297.1"/>
    </source>
</evidence>